<proteinExistence type="predicted"/>
<evidence type="ECO:0000256" key="1">
    <source>
        <dbReference type="SAM" id="SignalP"/>
    </source>
</evidence>
<reference evidence="3" key="1">
    <citation type="submission" date="2016-02" db="EMBL/GenBank/DDBJ databases">
        <title>Draft genome sequence of Microdochium bolleyi, a fungal endophyte of beachgrass.</title>
        <authorList>
            <consortium name="DOE Joint Genome Institute"/>
            <person name="David A.S."/>
            <person name="May G."/>
            <person name="Haridas S."/>
            <person name="Lim J."/>
            <person name="Wang M."/>
            <person name="Labutti K."/>
            <person name="Lipzen A."/>
            <person name="Barry K."/>
            <person name="Grigoriev I.V."/>
        </authorList>
    </citation>
    <scope>NUCLEOTIDE SEQUENCE [LARGE SCALE GENOMIC DNA]</scope>
    <source>
        <strain evidence="3">J235TASD1</strain>
    </source>
</reference>
<sequence length="152" mass="16166">MKFSAATLFAATAAAAAVKRQSEFPVYEVSNFVAQCVSHSTQCIYSFTVIRSGTGETTGASCRATATAENGNLLPELEGGVCELSSRTFSVSRNDQGLELSISAPISPISDSVGVHQILDSELEVVTPENPNGAYQVYRGPQEFKFFTPESS</sequence>
<dbReference type="OrthoDB" id="3679184at2759"/>
<feature type="signal peptide" evidence="1">
    <location>
        <begin position="1"/>
        <end position="16"/>
    </location>
</feature>
<gene>
    <name evidence="2" type="ORF">Micbo1qcDRAFT_214614</name>
</gene>
<feature type="chain" id="PRO_5007293094" description="Hypersensitive response-inducing protein" evidence="1">
    <location>
        <begin position="17"/>
        <end position="152"/>
    </location>
</feature>
<protein>
    <recommendedName>
        <fullName evidence="4">Hypersensitive response-inducing protein</fullName>
    </recommendedName>
</protein>
<name>A0A136ITH2_9PEZI</name>
<dbReference type="InParanoid" id="A0A136ITH2"/>
<accession>A0A136ITH2</accession>
<keyword evidence="3" id="KW-1185">Reference proteome</keyword>
<dbReference type="AlphaFoldDB" id="A0A136ITH2"/>
<organism evidence="2 3">
    <name type="scientific">Microdochium bolleyi</name>
    <dbReference type="NCBI Taxonomy" id="196109"/>
    <lineage>
        <taxon>Eukaryota</taxon>
        <taxon>Fungi</taxon>
        <taxon>Dikarya</taxon>
        <taxon>Ascomycota</taxon>
        <taxon>Pezizomycotina</taxon>
        <taxon>Sordariomycetes</taxon>
        <taxon>Xylariomycetidae</taxon>
        <taxon>Xylariales</taxon>
        <taxon>Microdochiaceae</taxon>
        <taxon>Microdochium</taxon>
    </lineage>
</organism>
<evidence type="ECO:0000313" key="3">
    <source>
        <dbReference type="Proteomes" id="UP000070501"/>
    </source>
</evidence>
<keyword evidence="1" id="KW-0732">Signal</keyword>
<evidence type="ECO:0008006" key="4">
    <source>
        <dbReference type="Google" id="ProtNLM"/>
    </source>
</evidence>
<dbReference type="EMBL" id="KQ964259">
    <property type="protein sequence ID" value="KXJ88076.1"/>
    <property type="molecule type" value="Genomic_DNA"/>
</dbReference>
<evidence type="ECO:0000313" key="2">
    <source>
        <dbReference type="EMBL" id="KXJ88076.1"/>
    </source>
</evidence>
<dbReference type="Proteomes" id="UP000070501">
    <property type="component" value="Unassembled WGS sequence"/>
</dbReference>